<dbReference type="Proteomes" id="UP000434957">
    <property type="component" value="Unassembled WGS sequence"/>
</dbReference>
<evidence type="ECO:0000313" key="6">
    <source>
        <dbReference type="Proteomes" id="UP000434957"/>
    </source>
</evidence>
<evidence type="ECO:0000313" key="5">
    <source>
        <dbReference type="Proteomes" id="UP000429607"/>
    </source>
</evidence>
<proteinExistence type="predicted"/>
<evidence type="ECO:0000313" key="4">
    <source>
        <dbReference type="EMBL" id="KAE9283233.1"/>
    </source>
</evidence>
<keyword evidence="1" id="KW-0812">Transmembrane</keyword>
<dbReference type="EMBL" id="QXFT01003717">
    <property type="protein sequence ID" value="KAE9283233.1"/>
    <property type="molecule type" value="Genomic_DNA"/>
</dbReference>
<dbReference type="EMBL" id="QXFV01003079">
    <property type="protein sequence ID" value="KAE8980195.1"/>
    <property type="molecule type" value="Genomic_DNA"/>
</dbReference>
<evidence type="ECO:0000313" key="7">
    <source>
        <dbReference type="Proteomes" id="UP000435112"/>
    </source>
</evidence>
<dbReference type="EMBL" id="QXFU01003689">
    <property type="protein sequence ID" value="KAE8973450.1"/>
    <property type="molecule type" value="Genomic_DNA"/>
</dbReference>
<sequence>MSSMLICFLAAASTSRRRRHSKALVAASSWRICLNSREIILRSAFRCSSAASRFAFRCCSSHSRSGFCCCRASSRSAFCCCSARWRSAFCCYCAFFRSAVKYLCTIFSSPLRTFSACFAFCWANFAIFASSLALTRATISSAVMSTPPLIYASGLASLIFCALGLQPFPNGSRRVHERCRDPAPLASNDSVSSEK</sequence>
<name>A0A6A3HTT1_9STRA</name>
<dbReference type="Proteomes" id="UP000435112">
    <property type="component" value="Unassembled WGS sequence"/>
</dbReference>
<comment type="caution">
    <text evidence="2">The sequence shown here is derived from an EMBL/GenBank/DDBJ whole genome shotgun (WGS) entry which is preliminary data.</text>
</comment>
<organism evidence="2 7">
    <name type="scientific">Phytophthora rubi</name>
    <dbReference type="NCBI Taxonomy" id="129364"/>
    <lineage>
        <taxon>Eukaryota</taxon>
        <taxon>Sar</taxon>
        <taxon>Stramenopiles</taxon>
        <taxon>Oomycota</taxon>
        <taxon>Peronosporomycetes</taxon>
        <taxon>Peronosporales</taxon>
        <taxon>Peronosporaceae</taxon>
        <taxon>Phytophthora</taxon>
    </lineage>
</organism>
<feature type="transmembrane region" description="Helical" evidence="1">
    <location>
        <begin position="116"/>
        <end position="137"/>
    </location>
</feature>
<evidence type="ECO:0000313" key="3">
    <source>
        <dbReference type="EMBL" id="KAE8980195.1"/>
    </source>
</evidence>
<dbReference type="Proteomes" id="UP000429607">
    <property type="component" value="Unassembled WGS sequence"/>
</dbReference>
<evidence type="ECO:0000256" key="1">
    <source>
        <dbReference type="SAM" id="Phobius"/>
    </source>
</evidence>
<keyword evidence="6" id="KW-1185">Reference proteome</keyword>
<protein>
    <submittedName>
        <fullName evidence="2">Uncharacterized protein</fullName>
    </submittedName>
</protein>
<accession>A0A6A3HTT1</accession>
<feature type="transmembrane region" description="Helical" evidence="1">
    <location>
        <begin position="149"/>
        <end position="168"/>
    </location>
</feature>
<reference evidence="5 7" key="1">
    <citation type="submission" date="2018-09" db="EMBL/GenBank/DDBJ databases">
        <title>Genomic investigation of the strawberry pathogen Phytophthora fragariae indicates pathogenicity is determined by transcriptional variation in three key races.</title>
        <authorList>
            <person name="Adams T.M."/>
            <person name="Armitage A.D."/>
            <person name="Sobczyk M.K."/>
            <person name="Bates H.J."/>
            <person name="Dunwell J.M."/>
            <person name="Nellist C.F."/>
            <person name="Harrison R.J."/>
        </authorList>
    </citation>
    <scope>NUCLEOTIDE SEQUENCE [LARGE SCALE GENOMIC DNA]</scope>
    <source>
        <strain evidence="3 5">SCRP249</strain>
        <strain evidence="2 7">SCRP324</strain>
        <strain evidence="4 6">SCRP333</strain>
    </source>
</reference>
<dbReference type="AlphaFoldDB" id="A0A6A3HTT1"/>
<keyword evidence="1" id="KW-1133">Transmembrane helix</keyword>
<keyword evidence="1" id="KW-0472">Membrane</keyword>
<evidence type="ECO:0000313" key="2">
    <source>
        <dbReference type="EMBL" id="KAE8973450.1"/>
    </source>
</evidence>
<gene>
    <name evidence="3" type="ORF">PR001_g24341</name>
    <name evidence="2" type="ORF">PR002_g26199</name>
    <name evidence="4" type="ORF">PR003_g27182</name>
</gene>